<name>A0ACC0UR93_9HYPO</name>
<organism evidence="1 2">
    <name type="scientific">Trichothecium roseum</name>
    <dbReference type="NCBI Taxonomy" id="47278"/>
    <lineage>
        <taxon>Eukaryota</taxon>
        <taxon>Fungi</taxon>
        <taxon>Dikarya</taxon>
        <taxon>Ascomycota</taxon>
        <taxon>Pezizomycotina</taxon>
        <taxon>Sordariomycetes</taxon>
        <taxon>Hypocreomycetidae</taxon>
        <taxon>Hypocreales</taxon>
        <taxon>Hypocreales incertae sedis</taxon>
        <taxon>Trichothecium</taxon>
    </lineage>
</organism>
<evidence type="ECO:0000313" key="1">
    <source>
        <dbReference type="EMBL" id="KAI9896037.1"/>
    </source>
</evidence>
<keyword evidence="2" id="KW-1185">Reference proteome</keyword>
<gene>
    <name evidence="1" type="ORF">N3K66_008937</name>
</gene>
<comment type="caution">
    <text evidence="1">The sequence shown here is derived from an EMBL/GenBank/DDBJ whole genome shotgun (WGS) entry which is preliminary data.</text>
</comment>
<protein>
    <submittedName>
        <fullName evidence="1">Uncharacterized protein</fullName>
    </submittedName>
</protein>
<reference evidence="1" key="1">
    <citation type="submission" date="2022-10" db="EMBL/GenBank/DDBJ databases">
        <title>Complete Genome of Trichothecium roseum strain YXFP-22015, a Plant Pathogen Isolated from Citrus.</title>
        <authorList>
            <person name="Wang Y."/>
            <person name="Zhu L."/>
        </authorList>
    </citation>
    <scope>NUCLEOTIDE SEQUENCE</scope>
    <source>
        <strain evidence="1">YXFP-22015</strain>
    </source>
</reference>
<proteinExistence type="predicted"/>
<evidence type="ECO:0000313" key="2">
    <source>
        <dbReference type="Proteomes" id="UP001163324"/>
    </source>
</evidence>
<dbReference type="Proteomes" id="UP001163324">
    <property type="component" value="Chromosome 10"/>
</dbReference>
<sequence length="2109" mass="235223">MASSNTGGPRTERLRKLFAAFTNGRRSVSSITEAQHFLESAQAQVSPSRCLEDLSTMHGLESVRKSVRVSSSPSFLCSYVLPFISYLADSDARAICEGTLLQQVIATIVEPTTVWGALTSIYLADGFPNKLENTQSFAWLSLLVATHPGAQLTASTDLSGILDQRPLISVSDSKIKSLGYQIQKALQLRFEGSNSNDPNGPGGRHDNDFADFRDIAVYPTNDEFTSTLTPYYRSADEIAKIRSSDRARCHLDNQFRLLREDMLAELREDINITLGKSRGKKKHVQILGNLQPVDIDTGDDRRSHSCTFVFSVGSGLEHFCTKTVKERTRYLKENLGFLRQDSFGALCFDDQILGFAFLVRNADNLTKNPPHIQLRLADSHTCRALFSPAILQVGLRFVLVNTPVFAYEPVLNRLKTINQLPLERDILRFQDSEATDIESFTPSNDVLDILSKLKSGFGASMRLSANGPPFELDEAQSEALAYALKTPLSVVQGPPGTGKSFIGALVAKILLQCTTDRILVLSFTNHALDQFLEDLIKIGIQRDAMTRLGSKSTTQTADLSFETQFRLRTDRGGRSFRRVDNLKAILYDHEEKLVSAYAKLVKYPSLRDIFDFLEFQDDADSHRFWAAFQVNCEEDGFFLAGSNNKPVDETHLLERWWAGKGPWIFQEKHRPASTEVWQMKREDRLAKYHEWVQSFRAEQVETFQEALVNFNHAQKEINDWYNEAKCDFIKTKRIIGCTTTAAAKYTSLIKAAGSGCVLVEEAGEILEAHVLTALNPDTKQLVLIGDHKQLRPKCNNYALSVEQGDGYDLNRSMFERLVLDGYPYATLQKQHRMAPEISRIVREMTYPDLLDHPKTERRPQTLGVQKRVVFINHHQLETAGEVQQGYKLGNMVVLTPYLGQLRRLREALKKEGDLLLSDMDSKELIRAGLLDPNTAQANQGQLRISTIDNYQGEESDIVVASLTRSNERGDIGFMKSPERLNVLVSRARNSLIMIGNMDTFLESRPARDCQHLVHITCDKKHNYKVECSAANKDCPKCRKEEEDLRRRMKRDLEIERAREERQAAYRREILEIQDEVERQKKLLRYRQEESEQAKDIDKLRAELTAVKGDNAKHQAVADKEEKKNKASPTAKSRVPRTHEPGSAGEEWQLMKRDEGAKSDELDELMDMIGLEDVKAKFLSIKAEYDTSIRQGVVRGKDRFGCSMLGNPGTGKTTVARLYAKFLTSVGVVAGQGFKETSGSKLANGGVAGCQKLIDEVLAQGGGVIFIDEAYQLSSGNSSGGLAVLDFLLAEVENLTSKVCFILAGYAKQMESFLAHNPGIPSRFPIEMKFADYSDSELLSLLENKIHAVYQGRAKAEDEDLIGPEPSGALSKSKAWSKLQQLTGLQAVKGSIKSLVSSIQSNYQREINEEPLIEYTLNRVFLGNPGTGKTTVAKLYGAILVDLALLSNGEVVVKNPSDFVGAYVGHSESQTNGILAATVGKVLVIDEAYGLYEGKNGSSTGFKTAVVDTIVSTVQNVPGDDRCVLLLGYRDQMEEMFQNVNPGLSRRFPISSAFTFEDFSTSELSTILDLKLGDRGYSVDATARSVVLDVLERARSRPNFGNAGEIDILLNDAMLRHQKRLAEGKPAHRTTFEACDIDENYDRLGRGGTNIDQLFDGTVGCEKIVTTLKGYQNTVRSMKALDCDPKESIPFNFLFRGPPGTGKTTTARKMAQVFYDAGFLSEVKVLDCSASDLIGEYIGHTGPKVLQLMDKALGRVLLVDEAYRLAEGRFAQEALDEIVDAITKEKYYKKLIIILAGYENDINRLLNANPGLTSRFPEVIDFAEMKPDDCFNLLEKKCKRHKDDLEKNGKGSFDMTCLLSPTPDFRSRTCHLFHTLSAQAGWANARDVETLSGTLVKKVVEGWAGDPTRVMKLSEQMITAEMHKMAKERASRAGQNSRLTSVDTSNSFAQQDLPTRSSAPINNPPPAATVPTATVAIPDKTEQSSNESSDDECPTPCSYEGGNPLKQSIRDAGVTDEVWEQLQRDAEAEERREKEHEAKVKAKEKTADEATRQRILRELIEDDERRKRAEEMKDKLAKSGRCPMGYAWIHQANGWRCAGGSHFVSELELK</sequence>
<dbReference type="EMBL" id="CM047949">
    <property type="protein sequence ID" value="KAI9896037.1"/>
    <property type="molecule type" value="Genomic_DNA"/>
</dbReference>
<accession>A0ACC0UR93</accession>